<dbReference type="OrthoDB" id="568914at2"/>
<keyword evidence="1" id="KW-0812">Transmembrane</keyword>
<keyword evidence="2" id="KW-0732">Signal</keyword>
<dbReference type="RefSeq" id="WP_110988819.1">
    <property type="nucleotide sequence ID" value="NZ_CAWNWM010000031.1"/>
</dbReference>
<accession>A0A2W1JN41</accession>
<feature type="signal peptide" evidence="2">
    <location>
        <begin position="1"/>
        <end position="30"/>
    </location>
</feature>
<evidence type="ECO:0000256" key="1">
    <source>
        <dbReference type="SAM" id="Phobius"/>
    </source>
</evidence>
<feature type="domain" description="DUF8173" evidence="3">
    <location>
        <begin position="284"/>
        <end position="454"/>
    </location>
</feature>
<comment type="caution">
    <text evidence="4">The sequence shown here is derived from an EMBL/GenBank/DDBJ whole genome shotgun (WGS) entry which is preliminary data.</text>
</comment>
<proteinExistence type="predicted"/>
<feature type="transmembrane region" description="Helical" evidence="1">
    <location>
        <begin position="422"/>
        <end position="455"/>
    </location>
</feature>
<feature type="transmembrane region" description="Helical" evidence="1">
    <location>
        <begin position="355"/>
        <end position="373"/>
    </location>
</feature>
<dbReference type="Proteomes" id="UP000248857">
    <property type="component" value="Unassembled WGS sequence"/>
</dbReference>
<dbReference type="InterPro" id="IPR058486">
    <property type="entry name" value="DUF8173"/>
</dbReference>
<evidence type="ECO:0000313" key="5">
    <source>
        <dbReference type="Proteomes" id="UP000248857"/>
    </source>
</evidence>
<dbReference type="EMBL" id="PQWO01000031">
    <property type="protein sequence ID" value="PZD70671.1"/>
    <property type="molecule type" value="Genomic_DNA"/>
</dbReference>
<evidence type="ECO:0000256" key="2">
    <source>
        <dbReference type="SAM" id="SignalP"/>
    </source>
</evidence>
<sequence>MKIKQPRRNLKHILCFLASLFVAPFLLSIAAIGSPQFQTGDQIIVGAQEVIADTLYATGDRITLDGTLKRNVFAAGDIVTLTGTVDNDVYLAGETITIDGIVKGDAIVAGALITLNGDVEGDLIAAGQSVVVNGIVKDDVRIAGQSLLFKNKAQVTDDVIAAGFSFESQPQSTIGGSLNLASGQTLLAGTINQHVVGGAGGLTLSGTVGQDMTVAVGDQKPWRPPFAPRSSIDSPNVAAGLTLTDSARIKGQLTYKAQADANISDGAQVAGTIVREPLPNWEPSSPSLTAIIFQQLQRLLTVGLVGCFLLWRFPNWTQGLAQSIQTQPIKAFGWGIVTSLVVGVVGVAISTLTTLLFVLLIFTLSGLAFPVLGVGALTNLALLVGFGSFASLIAPVVISNMGGHWLLKQIHAAQATSRYTSFLVGLILLVLLTAIPLVGGILSLIVILMGLGALWKWGASHLPQRHPPAQAQLEG</sequence>
<feature type="chain" id="PRO_5016153740" description="DUF8173 domain-containing protein" evidence="2">
    <location>
        <begin position="31"/>
        <end position="475"/>
    </location>
</feature>
<feature type="transmembrane region" description="Helical" evidence="1">
    <location>
        <begin position="331"/>
        <end position="349"/>
    </location>
</feature>
<dbReference type="Pfam" id="PF26514">
    <property type="entry name" value="DUF8173"/>
    <property type="match status" value="1"/>
</dbReference>
<feature type="transmembrane region" description="Helical" evidence="1">
    <location>
        <begin position="380"/>
        <end position="402"/>
    </location>
</feature>
<keyword evidence="1" id="KW-0472">Membrane</keyword>
<protein>
    <recommendedName>
        <fullName evidence="3">DUF8173 domain-containing protein</fullName>
    </recommendedName>
</protein>
<keyword evidence="5" id="KW-1185">Reference proteome</keyword>
<evidence type="ECO:0000259" key="3">
    <source>
        <dbReference type="Pfam" id="PF26514"/>
    </source>
</evidence>
<dbReference type="AlphaFoldDB" id="A0A2W1JN41"/>
<reference evidence="4 5" key="1">
    <citation type="journal article" date="2018" name="Sci. Rep.">
        <title>A novel species of the marine cyanobacterium Acaryochloris with a unique pigment content and lifestyle.</title>
        <authorList>
            <person name="Partensky F."/>
            <person name="Six C."/>
            <person name="Ratin M."/>
            <person name="Garczarek L."/>
            <person name="Vaulot D."/>
            <person name="Probert I."/>
            <person name="Calteau A."/>
            <person name="Gourvil P."/>
            <person name="Marie D."/>
            <person name="Grebert T."/>
            <person name="Bouchier C."/>
            <person name="Le Panse S."/>
            <person name="Gachenot M."/>
            <person name="Rodriguez F."/>
            <person name="Garrido J.L."/>
        </authorList>
    </citation>
    <scope>NUCLEOTIDE SEQUENCE [LARGE SCALE GENOMIC DNA]</scope>
    <source>
        <strain evidence="4 5">RCC1774</strain>
    </source>
</reference>
<name>A0A2W1JN41_9CYAN</name>
<keyword evidence="1" id="KW-1133">Transmembrane helix</keyword>
<organism evidence="4 5">
    <name type="scientific">Acaryochloris thomasi RCC1774</name>
    <dbReference type="NCBI Taxonomy" id="1764569"/>
    <lineage>
        <taxon>Bacteria</taxon>
        <taxon>Bacillati</taxon>
        <taxon>Cyanobacteriota</taxon>
        <taxon>Cyanophyceae</taxon>
        <taxon>Acaryochloridales</taxon>
        <taxon>Acaryochloridaceae</taxon>
        <taxon>Acaryochloris</taxon>
        <taxon>Acaryochloris thomasi</taxon>
    </lineage>
</organism>
<evidence type="ECO:0000313" key="4">
    <source>
        <dbReference type="EMBL" id="PZD70671.1"/>
    </source>
</evidence>
<gene>
    <name evidence="4" type="ORF">C1752_10392</name>
</gene>